<dbReference type="EMBL" id="JAASQV010000001">
    <property type="protein sequence ID" value="NIJ63229.1"/>
    <property type="molecule type" value="Genomic_DNA"/>
</dbReference>
<accession>A0A7X5UVU0</accession>
<evidence type="ECO:0000313" key="3">
    <source>
        <dbReference type="Proteomes" id="UP000564677"/>
    </source>
</evidence>
<name>A0A7X5UVU0_9SPHN</name>
<dbReference type="AlphaFoldDB" id="A0A7X5UVU0"/>
<keyword evidence="1" id="KW-0812">Transmembrane</keyword>
<feature type="transmembrane region" description="Helical" evidence="1">
    <location>
        <begin position="78"/>
        <end position="97"/>
    </location>
</feature>
<proteinExistence type="predicted"/>
<organism evidence="2 3">
    <name type="scientific">Sphingomonas leidyi</name>
    <dbReference type="NCBI Taxonomy" id="68569"/>
    <lineage>
        <taxon>Bacteria</taxon>
        <taxon>Pseudomonadati</taxon>
        <taxon>Pseudomonadota</taxon>
        <taxon>Alphaproteobacteria</taxon>
        <taxon>Sphingomonadales</taxon>
        <taxon>Sphingomonadaceae</taxon>
        <taxon>Sphingomonas</taxon>
    </lineage>
</organism>
<evidence type="ECO:0000313" key="2">
    <source>
        <dbReference type="EMBL" id="NIJ63229.1"/>
    </source>
</evidence>
<gene>
    <name evidence="2" type="ORF">FHR20_000160</name>
</gene>
<dbReference type="InterPro" id="IPR022109">
    <property type="entry name" value="DUF3649"/>
</dbReference>
<reference evidence="2 3" key="1">
    <citation type="submission" date="2020-03" db="EMBL/GenBank/DDBJ databases">
        <title>Genomic Encyclopedia of Type Strains, Phase IV (KMG-IV): sequencing the most valuable type-strain genomes for metagenomic binning, comparative biology and taxonomic classification.</title>
        <authorList>
            <person name="Goeker M."/>
        </authorList>
    </citation>
    <scope>NUCLEOTIDE SEQUENCE [LARGE SCALE GENOMIC DNA]</scope>
    <source>
        <strain evidence="2 3">DSM 4733</strain>
    </source>
</reference>
<dbReference type="RefSeq" id="WP_167297807.1">
    <property type="nucleotide sequence ID" value="NZ_JAASQV010000001.1"/>
</dbReference>
<dbReference type="Proteomes" id="UP000564677">
    <property type="component" value="Unassembled WGS sequence"/>
</dbReference>
<keyword evidence="1" id="KW-1133">Transmembrane helix</keyword>
<comment type="caution">
    <text evidence="2">The sequence shown here is derived from an EMBL/GenBank/DDBJ whole genome shotgun (WGS) entry which is preliminary data.</text>
</comment>
<feature type="transmembrane region" description="Helical" evidence="1">
    <location>
        <begin position="50"/>
        <end position="71"/>
    </location>
</feature>
<feature type="transmembrane region" description="Helical" evidence="1">
    <location>
        <begin position="21"/>
        <end position="44"/>
    </location>
</feature>
<keyword evidence="3" id="KW-1185">Reference proteome</keyword>
<dbReference type="Pfam" id="PF12365">
    <property type="entry name" value="DUF3649"/>
    <property type="match status" value="1"/>
</dbReference>
<keyword evidence="1" id="KW-0472">Membrane</keyword>
<protein>
    <submittedName>
        <fullName evidence="2">Putative membrane protein</fullName>
    </submittedName>
</protein>
<evidence type="ECO:0000256" key="1">
    <source>
        <dbReference type="SAM" id="Phobius"/>
    </source>
</evidence>
<sequence length="100" mass="10349">MAGTARARAGWRYRVNVTARAVAGTIGAYAVAALFAAAMARLLPMPRVEAIMPATLLAFLVGPAVTLWAFLARGPWRAWAGVVLLAALFAAIGWAAGAPT</sequence>